<evidence type="ECO:0000313" key="10">
    <source>
        <dbReference type="Proteomes" id="UP001054925"/>
    </source>
</evidence>
<comment type="caution">
    <text evidence="9">The sequence shown here is derived from an EMBL/GenBank/DDBJ whole genome shotgun (WGS) entry which is preliminary data.</text>
</comment>
<proteinExistence type="inferred from homology"/>
<feature type="transmembrane region" description="Helical" evidence="8">
    <location>
        <begin position="126"/>
        <end position="149"/>
    </location>
</feature>
<dbReference type="GO" id="GO:0015105">
    <property type="term" value="F:arsenite transmembrane transporter activity"/>
    <property type="evidence" value="ECO:0007669"/>
    <property type="project" value="TreeGrafter"/>
</dbReference>
<feature type="transmembrane region" description="Helical" evidence="8">
    <location>
        <begin position="230"/>
        <end position="249"/>
    </location>
</feature>
<evidence type="ECO:0000313" key="9">
    <source>
        <dbReference type="EMBL" id="GJN42748.1"/>
    </source>
</evidence>
<feature type="transmembrane region" description="Helical" evidence="8">
    <location>
        <begin position="197"/>
        <end position="218"/>
    </location>
</feature>
<dbReference type="AlphaFoldDB" id="A0AAV5G2I5"/>
<comment type="similarity">
    <text evidence="2">Belongs to the arsenical resistance-3 (ACR3) (TC 2.A.59) family.</text>
</comment>
<dbReference type="PANTHER" id="PTHR43057">
    <property type="entry name" value="ARSENITE EFFLUX TRANSPORTER"/>
    <property type="match status" value="1"/>
</dbReference>
<dbReference type="Gene3D" id="1.20.1530.20">
    <property type="match status" value="1"/>
</dbReference>
<keyword evidence="5 8" id="KW-0812">Transmembrane</keyword>
<feature type="transmembrane region" description="Helical" evidence="8">
    <location>
        <begin position="37"/>
        <end position="55"/>
    </location>
</feature>
<evidence type="ECO:0000256" key="4">
    <source>
        <dbReference type="ARBA" id="ARBA00022475"/>
    </source>
</evidence>
<dbReference type="RefSeq" id="WP_003848483.1">
    <property type="nucleotide sequence ID" value="NZ_BQKK01000002.1"/>
</dbReference>
<dbReference type="GO" id="GO:0015297">
    <property type="term" value="F:antiporter activity"/>
    <property type="evidence" value="ECO:0007669"/>
    <property type="project" value="InterPro"/>
</dbReference>
<evidence type="ECO:0000256" key="6">
    <source>
        <dbReference type="ARBA" id="ARBA00022989"/>
    </source>
</evidence>
<dbReference type="GO" id="GO:0015104">
    <property type="term" value="F:antimonite transmembrane transporter activity"/>
    <property type="evidence" value="ECO:0007669"/>
    <property type="project" value="TreeGrafter"/>
</dbReference>
<accession>A0AAV5G2I5</accession>
<keyword evidence="7 8" id="KW-0472">Membrane</keyword>
<dbReference type="GO" id="GO:0005886">
    <property type="term" value="C:plasma membrane"/>
    <property type="evidence" value="ECO:0007669"/>
    <property type="project" value="UniProtKB-SubCell"/>
</dbReference>
<dbReference type="InterPro" id="IPR004706">
    <property type="entry name" value="Arsenical-R_Acr3"/>
</dbReference>
<evidence type="ECO:0000256" key="3">
    <source>
        <dbReference type="ARBA" id="ARBA00022448"/>
    </source>
</evidence>
<protein>
    <submittedName>
        <fullName evidence="9">Arsenic resistance protein</fullName>
    </submittedName>
</protein>
<name>A0AAV5G2I5_CORAM</name>
<dbReference type="InterPro" id="IPR002657">
    <property type="entry name" value="BilAc:Na_symport/Acr3"/>
</dbReference>
<organism evidence="9 10">
    <name type="scientific">Corynebacterium ammoniagenes</name>
    <name type="common">Brevibacterium ammoniagenes</name>
    <dbReference type="NCBI Taxonomy" id="1697"/>
    <lineage>
        <taxon>Bacteria</taxon>
        <taxon>Bacillati</taxon>
        <taxon>Actinomycetota</taxon>
        <taxon>Actinomycetes</taxon>
        <taxon>Mycobacteriales</taxon>
        <taxon>Corynebacteriaceae</taxon>
        <taxon>Corynebacterium</taxon>
    </lineage>
</organism>
<keyword evidence="6 8" id="KW-1133">Transmembrane helix</keyword>
<dbReference type="Pfam" id="PF01758">
    <property type="entry name" value="SBF"/>
    <property type="match status" value="1"/>
</dbReference>
<sequence length="329" mass="35356">MIAWLEKHQIWMYLAALFAGGVIGILLPGVSTPLEQAINPVLGLLLYATFLMVPLGRIGQGFKDFHFLGVLGALNFLVVPIVVFSLTRFIASDQVLLVGVVFVLLAPCIDYVIVFTHFAGGASDRLLSATPLLMLGQMVLLPFYLWLFIGADFVRTVDFGPFAQAFVMLIILPLLAAALTQFAAARTQWGKKLEEGVSAAMVPLMMATLAIIVASQISGVSHQVGSLFKLVPLYVAFAAIMAVLGALISRAAKLNTSARRAVTFSAVTRNSLVILPLVLALPAQFALAPLVVVTQTLVELCVMILMIWAVPRIIKPAAVPHVQLPNNSQ</sequence>
<comment type="subcellular location">
    <subcellularLocation>
        <location evidence="1">Cell membrane</location>
        <topology evidence="1">Multi-pass membrane protein</topology>
    </subcellularLocation>
</comment>
<gene>
    <name evidence="9" type="ORF">CAT723_12270</name>
</gene>
<keyword evidence="3" id="KW-0813">Transport</keyword>
<evidence type="ECO:0000256" key="5">
    <source>
        <dbReference type="ARBA" id="ARBA00022692"/>
    </source>
</evidence>
<keyword evidence="4" id="KW-1003">Cell membrane</keyword>
<evidence type="ECO:0000256" key="1">
    <source>
        <dbReference type="ARBA" id="ARBA00004651"/>
    </source>
</evidence>
<feature type="transmembrane region" description="Helical" evidence="8">
    <location>
        <begin position="161"/>
        <end position="185"/>
    </location>
</feature>
<feature type="transmembrane region" description="Helical" evidence="8">
    <location>
        <begin position="67"/>
        <end position="90"/>
    </location>
</feature>
<dbReference type="Proteomes" id="UP001054925">
    <property type="component" value="Unassembled WGS sequence"/>
</dbReference>
<evidence type="ECO:0000256" key="2">
    <source>
        <dbReference type="ARBA" id="ARBA00010110"/>
    </source>
</evidence>
<reference evidence="9" key="1">
    <citation type="submission" date="2021-12" db="EMBL/GenBank/DDBJ databases">
        <title>Draft genome sequence of Corynebacterium ammoniagenes strain T-723.</title>
        <authorList>
            <person name="Matsuzawa M."/>
            <person name="Hiratani M."/>
            <person name="Abe I."/>
            <person name="Tsuji Y."/>
            <person name="Nakamura J."/>
        </authorList>
    </citation>
    <scope>NUCLEOTIDE SEQUENCE</scope>
    <source>
        <strain evidence="9">T-723</strain>
    </source>
</reference>
<dbReference type="PANTHER" id="PTHR43057:SF1">
    <property type="entry name" value="ARSENICAL-RESISTANCE PROTEIN 3"/>
    <property type="match status" value="1"/>
</dbReference>
<evidence type="ECO:0000256" key="7">
    <source>
        <dbReference type="ARBA" id="ARBA00023136"/>
    </source>
</evidence>
<dbReference type="InterPro" id="IPR038770">
    <property type="entry name" value="Na+/solute_symporter_sf"/>
</dbReference>
<dbReference type="EMBL" id="BQKK01000002">
    <property type="protein sequence ID" value="GJN42748.1"/>
    <property type="molecule type" value="Genomic_DNA"/>
</dbReference>
<evidence type="ECO:0000256" key="8">
    <source>
        <dbReference type="SAM" id="Phobius"/>
    </source>
</evidence>
<feature type="transmembrane region" description="Helical" evidence="8">
    <location>
        <begin position="12"/>
        <end position="31"/>
    </location>
</feature>
<feature type="transmembrane region" description="Helical" evidence="8">
    <location>
        <begin position="96"/>
        <end position="114"/>
    </location>
</feature>